<comment type="subcellular location">
    <subcellularLocation>
        <location evidence="2">Mitochondrion inner membrane</location>
        <topology evidence="2">Multi-pass membrane protein</topology>
    </subcellularLocation>
</comment>
<evidence type="ECO:0000259" key="20">
    <source>
        <dbReference type="PROSITE" id="PS50857"/>
    </source>
</evidence>
<evidence type="ECO:0000256" key="17">
    <source>
        <dbReference type="ARBA" id="ARBA00031389"/>
    </source>
</evidence>
<evidence type="ECO:0000256" key="14">
    <source>
        <dbReference type="ARBA" id="ARBA00023008"/>
    </source>
</evidence>
<reference evidence="21" key="1">
    <citation type="submission" date="2019-02" db="EMBL/GenBank/DDBJ databases">
        <title>The mitochondrial genomes of Acrobeloides varius (Cephalobomorpha) and its phylogenetic implications within Tylenchina (Nematoda).</title>
        <authorList>
            <person name="Kim T."/>
            <person name="Kim J."/>
            <person name="Lee Y."/>
            <person name="Park J.-K."/>
        </authorList>
    </citation>
    <scope>NUCLEOTIDE SEQUENCE</scope>
</reference>
<name>A0A6M4B5L2_9BILA</name>
<evidence type="ECO:0000256" key="2">
    <source>
        <dbReference type="ARBA" id="ARBA00004448"/>
    </source>
</evidence>
<dbReference type="PRINTS" id="PR01166">
    <property type="entry name" value="CYCOXIDASEII"/>
</dbReference>
<keyword evidence="9" id="KW-0999">Mitochondrion inner membrane</keyword>
<proteinExistence type="inferred from homology"/>
<evidence type="ECO:0000256" key="15">
    <source>
        <dbReference type="ARBA" id="ARBA00023128"/>
    </source>
</evidence>
<geneLocation type="mitochondrion" evidence="21"/>
<evidence type="ECO:0000256" key="3">
    <source>
        <dbReference type="ARBA" id="ARBA00007866"/>
    </source>
</evidence>
<dbReference type="EMBL" id="MK559448">
    <property type="protein sequence ID" value="QJQ35672.1"/>
    <property type="molecule type" value="Genomic_DNA"/>
</dbReference>
<dbReference type="SUPFAM" id="SSF49503">
    <property type="entry name" value="Cupredoxins"/>
    <property type="match status" value="1"/>
</dbReference>
<evidence type="ECO:0000256" key="16">
    <source>
        <dbReference type="ARBA" id="ARBA00023136"/>
    </source>
</evidence>
<gene>
    <name evidence="21" type="primary">COX2</name>
</gene>
<comment type="similarity">
    <text evidence="3">Belongs to the cytochrome c oxidase subunit 2 family.</text>
</comment>
<dbReference type="PROSITE" id="PS50857">
    <property type="entry name" value="COX2_CUA"/>
    <property type="match status" value="1"/>
</dbReference>
<dbReference type="EC" id="7.1.1.9" evidence="5"/>
<dbReference type="PANTHER" id="PTHR22888:SF9">
    <property type="entry name" value="CYTOCHROME C OXIDASE SUBUNIT 2"/>
    <property type="match status" value="1"/>
</dbReference>
<dbReference type="PROSITE" id="PS00078">
    <property type="entry name" value="COX2"/>
    <property type="match status" value="1"/>
</dbReference>
<protein>
    <recommendedName>
        <fullName evidence="5">cytochrome-c oxidase</fullName>
        <ecNumber evidence="5">7.1.1.9</ecNumber>
    </recommendedName>
    <alternativeName>
        <fullName evidence="17">Cytochrome c oxidase polypeptide II</fullName>
    </alternativeName>
</protein>
<keyword evidence="16 19" id="KW-0472">Membrane</keyword>
<dbReference type="GO" id="GO:0005507">
    <property type="term" value="F:copper ion binding"/>
    <property type="evidence" value="ECO:0007669"/>
    <property type="project" value="InterPro"/>
</dbReference>
<evidence type="ECO:0000313" key="21">
    <source>
        <dbReference type="EMBL" id="QJQ35672.1"/>
    </source>
</evidence>
<dbReference type="GO" id="GO:0042773">
    <property type="term" value="P:ATP synthesis coupled electron transport"/>
    <property type="evidence" value="ECO:0007669"/>
    <property type="project" value="TreeGrafter"/>
</dbReference>
<organism evidence="21">
    <name type="scientific">Acrobeloides varius</name>
    <dbReference type="NCBI Taxonomy" id="2020968"/>
    <lineage>
        <taxon>Eukaryota</taxon>
        <taxon>Metazoa</taxon>
        <taxon>Ecdysozoa</taxon>
        <taxon>Nematoda</taxon>
        <taxon>Chromadorea</taxon>
        <taxon>Rhabditida</taxon>
        <taxon>Tylenchina</taxon>
        <taxon>Cephalobomorpha</taxon>
        <taxon>Cephaloboidea</taxon>
        <taxon>Cephalobidae</taxon>
        <taxon>Acrobeloides</taxon>
    </lineage>
</organism>
<dbReference type="InterPro" id="IPR008972">
    <property type="entry name" value="Cupredoxin"/>
</dbReference>
<keyword evidence="8" id="KW-0479">Metal-binding</keyword>
<keyword evidence="11" id="KW-1278">Translocase</keyword>
<evidence type="ECO:0000256" key="4">
    <source>
        <dbReference type="ARBA" id="ARBA00011164"/>
    </source>
</evidence>
<dbReference type="Gene3D" id="1.10.287.90">
    <property type="match status" value="1"/>
</dbReference>
<dbReference type="InterPro" id="IPR036257">
    <property type="entry name" value="Cyt_c_oxidase_su2_TM_sf"/>
</dbReference>
<evidence type="ECO:0000256" key="11">
    <source>
        <dbReference type="ARBA" id="ARBA00022967"/>
    </source>
</evidence>
<keyword evidence="10" id="KW-0460">Magnesium</keyword>
<keyword evidence="13 19" id="KW-1133">Transmembrane helix</keyword>
<feature type="transmembrane region" description="Helical" evidence="19">
    <location>
        <begin position="29"/>
        <end position="52"/>
    </location>
</feature>
<dbReference type="GO" id="GO:0005743">
    <property type="term" value="C:mitochondrial inner membrane"/>
    <property type="evidence" value="ECO:0007669"/>
    <property type="project" value="UniProtKB-SubCell"/>
</dbReference>
<dbReference type="Pfam" id="PF00116">
    <property type="entry name" value="COX2"/>
    <property type="match status" value="1"/>
</dbReference>
<comment type="cofactor">
    <cofactor evidence="1">
        <name>Cu cation</name>
        <dbReference type="ChEBI" id="CHEBI:23378"/>
    </cofactor>
</comment>
<keyword evidence="15 21" id="KW-0496">Mitochondrion</keyword>
<comment type="catalytic activity">
    <reaction evidence="18">
        <text>4 Fe(II)-[cytochrome c] + O2 + 8 H(+)(in) = 4 Fe(III)-[cytochrome c] + 2 H2O + 4 H(+)(out)</text>
        <dbReference type="Rhea" id="RHEA:11436"/>
        <dbReference type="Rhea" id="RHEA-COMP:10350"/>
        <dbReference type="Rhea" id="RHEA-COMP:14399"/>
        <dbReference type="ChEBI" id="CHEBI:15377"/>
        <dbReference type="ChEBI" id="CHEBI:15378"/>
        <dbReference type="ChEBI" id="CHEBI:15379"/>
        <dbReference type="ChEBI" id="CHEBI:29033"/>
        <dbReference type="ChEBI" id="CHEBI:29034"/>
        <dbReference type="EC" id="7.1.1.9"/>
    </reaction>
    <physiologicalReaction direction="left-to-right" evidence="18">
        <dbReference type="Rhea" id="RHEA:11437"/>
    </physiologicalReaction>
</comment>
<evidence type="ECO:0000256" key="19">
    <source>
        <dbReference type="SAM" id="Phobius"/>
    </source>
</evidence>
<keyword evidence="12" id="KW-0249">Electron transport</keyword>
<keyword evidence="14" id="KW-0186">Copper</keyword>
<evidence type="ECO:0000256" key="9">
    <source>
        <dbReference type="ARBA" id="ARBA00022792"/>
    </source>
</evidence>
<dbReference type="PANTHER" id="PTHR22888">
    <property type="entry name" value="CYTOCHROME C OXIDASE, SUBUNIT II"/>
    <property type="match status" value="1"/>
</dbReference>
<evidence type="ECO:0000256" key="8">
    <source>
        <dbReference type="ARBA" id="ARBA00022723"/>
    </source>
</evidence>
<evidence type="ECO:0000256" key="12">
    <source>
        <dbReference type="ARBA" id="ARBA00022982"/>
    </source>
</evidence>
<evidence type="ECO:0000256" key="1">
    <source>
        <dbReference type="ARBA" id="ARBA00001935"/>
    </source>
</evidence>
<evidence type="ECO:0000256" key="18">
    <source>
        <dbReference type="ARBA" id="ARBA00049512"/>
    </source>
</evidence>
<keyword evidence="6" id="KW-0813">Transport</keyword>
<evidence type="ECO:0000256" key="13">
    <source>
        <dbReference type="ARBA" id="ARBA00022989"/>
    </source>
</evidence>
<dbReference type="InterPro" id="IPR045187">
    <property type="entry name" value="CcO_II"/>
</dbReference>
<evidence type="ECO:0000256" key="7">
    <source>
        <dbReference type="ARBA" id="ARBA00022692"/>
    </source>
</evidence>
<evidence type="ECO:0000256" key="10">
    <source>
        <dbReference type="ARBA" id="ARBA00022842"/>
    </source>
</evidence>
<comment type="subunit">
    <text evidence="4">Component of the cytochrome c oxidase (complex IV, CIV), a multisubunit enzyme composed of a catalytic core of 3 subunits and several supernumerary subunits. The complex exists as a monomer or a dimer and forms supercomplexes (SCs) in the inner mitochondrial membrane with ubiquinol-cytochrome c oxidoreductase (cytochrome b-c1 complex, complex III, CIII).</text>
</comment>
<dbReference type="AlphaFoldDB" id="A0A6M4B5L2"/>
<feature type="domain" description="Cytochrome oxidase subunit II copper A binding" evidence="20">
    <location>
        <begin position="99"/>
        <end position="232"/>
    </location>
</feature>
<feature type="transmembrane region" description="Helical" evidence="19">
    <location>
        <begin position="72"/>
        <end position="92"/>
    </location>
</feature>
<evidence type="ECO:0000256" key="5">
    <source>
        <dbReference type="ARBA" id="ARBA00012949"/>
    </source>
</evidence>
<dbReference type="GO" id="GO:0004129">
    <property type="term" value="F:cytochrome-c oxidase activity"/>
    <property type="evidence" value="ECO:0007669"/>
    <property type="project" value="UniProtKB-EC"/>
</dbReference>
<sequence length="233" mass="26618">MFIILNLYSMTNSFLIKCGCYFQYQLNSFMLFICVIMFFFMLIVMLSMVYVLTYKGIVHYMGHKKSKAEMWAFVFSSLALLLMGGPSMSLLFEYSSQTEVGIIVKIIGSQWYWSFEVSNLMEEAISMYMNPLEELNVGNSRFLEVENRLVLPSGVLVQFNITSSDVIHSFALPTLGIKVDATSGLLTVLPLFTKKIGTHYGQCSEICGMNHSFMPFCLEVTMFPSFLYWVMSL</sequence>
<dbReference type="InterPro" id="IPR001505">
    <property type="entry name" value="Copper_CuA"/>
</dbReference>
<accession>A0A6M4B5L2</accession>
<dbReference type="Gene3D" id="2.60.40.420">
    <property type="entry name" value="Cupredoxins - blue copper proteins"/>
    <property type="match status" value="1"/>
</dbReference>
<evidence type="ECO:0000256" key="6">
    <source>
        <dbReference type="ARBA" id="ARBA00022448"/>
    </source>
</evidence>
<dbReference type="InterPro" id="IPR002429">
    <property type="entry name" value="CcO_II-like_C"/>
</dbReference>
<keyword evidence="7 19" id="KW-0812">Transmembrane</keyword>